<comment type="caution">
    <text evidence="1">The sequence shown here is derived from an EMBL/GenBank/DDBJ whole genome shotgun (WGS) entry which is preliminary data.</text>
</comment>
<keyword evidence="2" id="KW-1185">Reference proteome</keyword>
<accession>A0A498NJS1</accession>
<gene>
    <name evidence="1" type="ORF">ROHU_004709</name>
</gene>
<evidence type="ECO:0000313" key="2">
    <source>
        <dbReference type="Proteomes" id="UP000290572"/>
    </source>
</evidence>
<dbReference type="Proteomes" id="UP000290572">
    <property type="component" value="Unassembled WGS sequence"/>
</dbReference>
<dbReference type="AlphaFoldDB" id="A0A498NJS1"/>
<dbReference type="EMBL" id="QBIY01011425">
    <property type="protein sequence ID" value="RXN32088.1"/>
    <property type="molecule type" value="Genomic_DNA"/>
</dbReference>
<sequence length="118" mass="12994">MLLEVPADVQLHQLPRDLAALESLSPDQKAELLLDPSTGAIENVTVVKEVLSSILNSRDEEQLEKFFETFVETKNVLLVKKQAVLEGPIVVLKVSLCPPSPLRKTSPISPMQAFGTQF</sequence>
<name>A0A498NJS1_LABRO</name>
<proteinExistence type="predicted"/>
<evidence type="ECO:0000313" key="1">
    <source>
        <dbReference type="EMBL" id="RXN32088.1"/>
    </source>
</evidence>
<protein>
    <submittedName>
        <fullName evidence="1">Uncharacterized protein</fullName>
    </submittedName>
</protein>
<reference evidence="1 2" key="1">
    <citation type="submission" date="2018-03" db="EMBL/GenBank/DDBJ databases">
        <title>Draft genome sequence of Rohu Carp (Labeo rohita).</title>
        <authorList>
            <person name="Das P."/>
            <person name="Kushwaha B."/>
            <person name="Joshi C.G."/>
            <person name="Kumar D."/>
            <person name="Nagpure N.S."/>
            <person name="Sahoo L."/>
            <person name="Das S.P."/>
            <person name="Bit A."/>
            <person name="Patnaik S."/>
            <person name="Meher P.K."/>
            <person name="Jayasankar P."/>
            <person name="Koringa P.G."/>
            <person name="Patel N.V."/>
            <person name="Hinsu A.T."/>
            <person name="Kumar R."/>
            <person name="Pandey M."/>
            <person name="Agarwal S."/>
            <person name="Srivastava S."/>
            <person name="Singh M."/>
            <person name="Iquebal M.A."/>
            <person name="Jaiswal S."/>
            <person name="Angadi U.B."/>
            <person name="Kumar N."/>
            <person name="Raza M."/>
            <person name="Shah T.M."/>
            <person name="Rai A."/>
            <person name="Jena J.K."/>
        </authorList>
    </citation>
    <scope>NUCLEOTIDE SEQUENCE [LARGE SCALE GENOMIC DNA]</scope>
    <source>
        <strain evidence="1">DASCIFA01</strain>
        <tissue evidence="1">Testis</tissue>
    </source>
</reference>
<organism evidence="1 2">
    <name type="scientific">Labeo rohita</name>
    <name type="common">Indian major carp</name>
    <name type="synonym">Cyprinus rohita</name>
    <dbReference type="NCBI Taxonomy" id="84645"/>
    <lineage>
        <taxon>Eukaryota</taxon>
        <taxon>Metazoa</taxon>
        <taxon>Chordata</taxon>
        <taxon>Craniata</taxon>
        <taxon>Vertebrata</taxon>
        <taxon>Euteleostomi</taxon>
        <taxon>Actinopterygii</taxon>
        <taxon>Neopterygii</taxon>
        <taxon>Teleostei</taxon>
        <taxon>Ostariophysi</taxon>
        <taxon>Cypriniformes</taxon>
        <taxon>Cyprinidae</taxon>
        <taxon>Labeoninae</taxon>
        <taxon>Labeonini</taxon>
        <taxon>Labeo</taxon>
    </lineage>
</organism>